<dbReference type="SUPFAM" id="SSF51306">
    <property type="entry name" value="LexA/Signal peptidase"/>
    <property type="match status" value="1"/>
</dbReference>
<proteinExistence type="predicted"/>
<evidence type="ECO:0000313" key="1">
    <source>
        <dbReference type="EMBL" id="NGX86442.1"/>
    </source>
</evidence>
<dbReference type="Proteomes" id="UP000476696">
    <property type="component" value="Unassembled WGS sequence"/>
</dbReference>
<keyword evidence="2" id="KW-1185">Reference proteome</keyword>
<dbReference type="EMBL" id="JAADJS010000001">
    <property type="protein sequence ID" value="NGX86442.1"/>
    <property type="molecule type" value="Genomic_DNA"/>
</dbReference>
<sequence length="126" mass="13965">MGFPSPATDYAEAGIDLNKICRFGGASSRLHVVERYLGEGINSGAMLIIDTAIKPVDGRRLLARVDGEIEIWRLITILRRGLESTIDKRFISFGDEVVNDSIEVLGVVTHVILDMRNDVFDDTVVF</sequence>
<name>A0A6M2B0P1_9GAMM</name>
<organism evidence="1 2">
    <name type="scientific">Rahnella contaminans</name>
    <dbReference type="NCBI Taxonomy" id="2703882"/>
    <lineage>
        <taxon>Bacteria</taxon>
        <taxon>Pseudomonadati</taxon>
        <taxon>Pseudomonadota</taxon>
        <taxon>Gammaproteobacteria</taxon>
        <taxon>Enterobacterales</taxon>
        <taxon>Yersiniaceae</taxon>
        <taxon>Rahnella</taxon>
    </lineage>
</organism>
<gene>
    <name evidence="1" type="ORF">GW579_04970</name>
</gene>
<dbReference type="InterPro" id="IPR036286">
    <property type="entry name" value="LexA/Signal_pep-like_sf"/>
</dbReference>
<comment type="caution">
    <text evidence="1">The sequence shown here is derived from an EMBL/GenBank/DDBJ whole genome shotgun (WGS) entry which is preliminary data.</text>
</comment>
<reference evidence="1 2" key="1">
    <citation type="submission" date="2020-01" db="EMBL/GenBank/DDBJ databases">
        <authorList>
            <person name="Lee S.D."/>
        </authorList>
    </citation>
    <scope>NUCLEOTIDE SEQUENCE [LARGE SCALE GENOMIC DNA]</scope>
    <source>
        <strain evidence="1 2">Lac-M11</strain>
    </source>
</reference>
<protein>
    <submittedName>
        <fullName evidence="1">Uncharacterized protein</fullName>
    </submittedName>
</protein>
<dbReference type="RefSeq" id="WP_165057878.1">
    <property type="nucleotide sequence ID" value="NZ_JAADJS010000001.1"/>
</dbReference>
<accession>A0A6M2B0P1</accession>
<dbReference type="AlphaFoldDB" id="A0A6M2B0P1"/>
<evidence type="ECO:0000313" key="2">
    <source>
        <dbReference type="Proteomes" id="UP000476696"/>
    </source>
</evidence>
<reference evidence="1 2" key="2">
    <citation type="submission" date="2020-03" db="EMBL/GenBank/DDBJ databases">
        <title>Rahnella aceri sp. nov., isoated from traditional Jeju Makgeolli.</title>
        <authorList>
            <person name="Kim I.S."/>
            <person name="Jeon D."/>
        </authorList>
    </citation>
    <scope>NUCLEOTIDE SEQUENCE [LARGE SCALE GENOMIC DNA]</scope>
    <source>
        <strain evidence="1 2">Lac-M11</strain>
    </source>
</reference>
<dbReference type="Gene3D" id="2.10.109.10">
    <property type="entry name" value="Umud Fragment, subunit A"/>
    <property type="match status" value="1"/>
</dbReference>